<keyword evidence="4" id="KW-0010">Activator</keyword>
<evidence type="ECO:0000256" key="1">
    <source>
        <dbReference type="ARBA" id="ARBA00004123"/>
    </source>
</evidence>
<dbReference type="Proteomes" id="UP001280581">
    <property type="component" value="Unassembled WGS sequence"/>
</dbReference>
<comment type="subcellular location">
    <subcellularLocation>
        <location evidence="1 4">Nucleus</location>
    </subcellularLocation>
</comment>
<name>A0AAN6M7X7_9PLEO</name>
<dbReference type="GO" id="GO:0003712">
    <property type="term" value="F:transcription coregulator activity"/>
    <property type="evidence" value="ECO:0007669"/>
    <property type="project" value="InterPro"/>
</dbReference>
<dbReference type="GO" id="GO:0006357">
    <property type="term" value="P:regulation of transcription by RNA polymerase II"/>
    <property type="evidence" value="ECO:0007669"/>
    <property type="project" value="InterPro"/>
</dbReference>
<sequence length="187" mass="19854">MATDNETYRATATAHIRALSALSTRLPAVLDVAATTLSQLTNSPIPTTPSAADTPQARRDAIASSANEYFTAVFSLSQELHKQVTDLEESGVIPAEEVRYVARTDGGQNASVVAQPGLPPLPPTQAKNTEATVTNNGLGEFDIGVLNARASVREGGEEQVLERVRRLLEDLQPRTKDSEGSKKADGS</sequence>
<reference evidence="5 6" key="1">
    <citation type="submission" date="2021-02" db="EMBL/GenBank/DDBJ databases">
        <title>Genome assembly of Pseudopithomyces chartarum.</title>
        <authorList>
            <person name="Jauregui R."/>
            <person name="Singh J."/>
            <person name="Voisey C."/>
        </authorList>
    </citation>
    <scope>NUCLEOTIDE SEQUENCE [LARGE SCALE GENOMIC DNA]</scope>
    <source>
        <strain evidence="5 6">AGR01</strain>
    </source>
</reference>
<keyword evidence="3 4" id="KW-0539">Nucleus</keyword>
<evidence type="ECO:0000313" key="6">
    <source>
        <dbReference type="Proteomes" id="UP001280581"/>
    </source>
</evidence>
<evidence type="ECO:0000256" key="2">
    <source>
        <dbReference type="ARBA" id="ARBA00008186"/>
    </source>
</evidence>
<keyword evidence="4" id="KW-0805">Transcription regulation</keyword>
<comment type="function">
    <text evidence="4">Component of the Mediator complex, a coactivator involved in the regulated transcription of nearly all RNA polymerase II-dependent genes. Mediator functions as a bridge to convey information from gene-specific regulatory proteins to the basal RNA polymerase II transcription machinery. Mediator is recruited to promoters by direct interactions with regulatory proteins and serves as a scaffold for the assembly of a functional pre-initiation complex with RNA polymerase II and the general transcription factors.</text>
</comment>
<dbReference type="InterPro" id="IPR019404">
    <property type="entry name" value="Mediator_Med11"/>
</dbReference>
<organism evidence="5 6">
    <name type="scientific">Pseudopithomyces chartarum</name>
    <dbReference type="NCBI Taxonomy" id="1892770"/>
    <lineage>
        <taxon>Eukaryota</taxon>
        <taxon>Fungi</taxon>
        <taxon>Dikarya</taxon>
        <taxon>Ascomycota</taxon>
        <taxon>Pezizomycotina</taxon>
        <taxon>Dothideomycetes</taxon>
        <taxon>Pleosporomycetidae</taxon>
        <taxon>Pleosporales</taxon>
        <taxon>Massarineae</taxon>
        <taxon>Didymosphaeriaceae</taxon>
        <taxon>Pseudopithomyces</taxon>
    </lineage>
</organism>
<keyword evidence="4" id="KW-0804">Transcription</keyword>
<gene>
    <name evidence="4" type="primary">MED11</name>
    <name evidence="5" type="ORF">GRF29_8g2049153</name>
</gene>
<keyword evidence="6" id="KW-1185">Reference proteome</keyword>
<dbReference type="Pfam" id="PF10280">
    <property type="entry name" value="Med11"/>
    <property type="match status" value="1"/>
</dbReference>
<evidence type="ECO:0000256" key="3">
    <source>
        <dbReference type="ARBA" id="ARBA00023242"/>
    </source>
</evidence>
<proteinExistence type="inferred from homology"/>
<dbReference type="AlphaFoldDB" id="A0AAN6M7X7"/>
<protein>
    <recommendedName>
        <fullName evidence="4">Mediator of RNA polymerase II transcription subunit 11</fullName>
    </recommendedName>
    <alternativeName>
        <fullName evidence="4">Mediator complex subunit 11</fullName>
    </alternativeName>
</protein>
<dbReference type="EMBL" id="WVTA01000002">
    <property type="protein sequence ID" value="KAK3216062.1"/>
    <property type="molecule type" value="Genomic_DNA"/>
</dbReference>
<accession>A0AAN6M7X7</accession>
<comment type="subunit">
    <text evidence="4">Component of the Mediator complex.</text>
</comment>
<dbReference type="Gene3D" id="1.10.287.3490">
    <property type="match status" value="1"/>
</dbReference>
<comment type="caution">
    <text evidence="5">The sequence shown here is derived from an EMBL/GenBank/DDBJ whole genome shotgun (WGS) entry which is preliminary data.</text>
</comment>
<evidence type="ECO:0000313" key="5">
    <source>
        <dbReference type="EMBL" id="KAK3216062.1"/>
    </source>
</evidence>
<dbReference type="GO" id="GO:0016592">
    <property type="term" value="C:mediator complex"/>
    <property type="evidence" value="ECO:0007669"/>
    <property type="project" value="InterPro"/>
</dbReference>
<evidence type="ECO:0000256" key="4">
    <source>
        <dbReference type="RuleBase" id="RU364147"/>
    </source>
</evidence>
<comment type="similarity">
    <text evidence="2 4">Belongs to the Mediator complex subunit 11 family.</text>
</comment>